<feature type="region of interest" description="Disordered" evidence="1">
    <location>
        <begin position="10"/>
        <end position="150"/>
    </location>
</feature>
<protein>
    <submittedName>
        <fullName evidence="2">Uncharacterized protein</fullName>
    </submittedName>
</protein>
<sequence length="150" mass="15843">MTLAMWNVLDDNLEQPQASRWSDVANPLTSHPPHSALDMRASPQVAFSTPNTQRRREPHSQQVWNRVEQAARSSSASSAPHAHLTPLPTPQQTQQEKFPALGGGSSSSTTAGPNHSTSGGARSNPWPGSSASTSSLHSQAAVITSSSPMA</sequence>
<dbReference type="Proteomes" id="UP000567179">
    <property type="component" value="Unassembled WGS sequence"/>
</dbReference>
<dbReference type="AlphaFoldDB" id="A0A8H5BYC6"/>
<comment type="caution">
    <text evidence="2">The sequence shown here is derived from an EMBL/GenBank/DDBJ whole genome shotgun (WGS) entry which is preliminary data.</text>
</comment>
<gene>
    <name evidence="2" type="ORF">D9619_005193</name>
</gene>
<organism evidence="2 3">
    <name type="scientific">Psilocybe cf. subviscida</name>
    <dbReference type="NCBI Taxonomy" id="2480587"/>
    <lineage>
        <taxon>Eukaryota</taxon>
        <taxon>Fungi</taxon>
        <taxon>Dikarya</taxon>
        <taxon>Basidiomycota</taxon>
        <taxon>Agaricomycotina</taxon>
        <taxon>Agaricomycetes</taxon>
        <taxon>Agaricomycetidae</taxon>
        <taxon>Agaricales</taxon>
        <taxon>Agaricineae</taxon>
        <taxon>Strophariaceae</taxon>
        <taxon>Psilocybe</taxon>
    </lineage>
</organism>
<name>A0A8H5BYC6_9AGAR</name>
<reference evidence="2 3" key="1">
    <citation type="journal article" date="2020" name="ISME J.">
        <title>Uncovering the hidden diversity of litter-decomposition mechanisms in mushroom-forming fungi.</title>
        <authorList>
            <person name="Floudas D."/>
            <person name="Bentzer J."/>
            <person name="Ahren D."/>
            <person name="Johansson T."/>
            <person name="Persson P."/>
            <person name="Tunlid A."/>
        </authorList>
    </citation>
    <scope>NUCLEOTIDE SEQUENCE [LARGE SCALE GENOMIC DNA]</scope>
    <source>
        <strain evidence="2 3">CBS 101986</strain>
    </source>
</reference>
<feature type="compositionally biased region" description="Low complexity" evidence="1">
    <location>
        <begin position="70"/>
        <end position="95"/>
    </location>
</feature>
<evidence type="ECO:0000313" key="3">
    <source>
        <dbReference type="Proteomes" id="UP000567179"/>
    </source>
</evidence>
<evidence type="ECO:0000313" key="2">
    <source>
        <dbReference type="EMBL" id="KAF5330607.1"/>
    </source>
</evidence>
<feature type="compositionally biased region" description="Low complexity" evidence="1">
    <location>
        <begin position="129"/>
        <end position="141"/>
    </location>
</feature>
<accession>A0A8H5BYC6</accession>
<proteinExistence type="predicted"/>
<keyword evidence="3" id="KW-1185">Reference proteome</keyword>
<dbReference type="EMBL" id="JAACJJ010000001">
    <property type="protein sequence ID" value="KAF5330607.1"/>
    <property type="molecule type" value="Genomic_DNA"/>
</dbReference>
<evidence type="ECO:0000256" key="1">
    <source>
        <dbReference type="SAM" id="MobiDB-lite"/>
    </source>
</evidence>